<dbReference type="GO" id="GO:0046872">
    <property type="term" value="F:metal ion binding"/>
    <property type="evidence" value="ECO:0007669"/>
    <property type="project" value="UniProtKB-KW"/>
</dbReference>
<dbReference type="InterPro" id="IPR036457">
    <property type="entry name" value="PPM-type-like_dom_sf"/>
</dbReference>
<evidence type="ECO:0000256" key="1">
    <source>
        <dbReference type="ARBA" id="ARBA00001936"/>
    </source>
</evidence>
<evidence type="ECO:0000256" key="5">
    <source>
        <dbReference type="ARBA" id="ARBA00022801"/>
    </source>
</evidence>
<feature type="region of interest" description="Disordered" evidence="10">
    <location>
        <begin position="166"/>
        <end position="188"/>
    </location>
</feature>
<evidence type="ECO:0000256" key="4">
    <source>
        <dbReference type="ARBA" id="ARBA00022723"/>
    </source>
</evidence>
<comment type="cofactor">
    <cofactor evidence="1">
        <name>Mn(2+)</name>
        <dbReference type="ChEBI" id="CHEBI:29035"/>
    </cofactor>
</comment>
<reference evidence="12 13" key="1">
    <citation type="journal article" date="2024" name="Nat. Commun.">
        <title>Phylogenomics reveals the evolutionary origins of lichenization in chlorophyte algae.</title>
        <authorList>
            <person name="Puginier C."/>
            <person name="Libourel C."/>
            <person name="Otte J."/>
            <person name="Skaloud P."/>
            <person name="Haon M."/>
            <person name="Grisel S."/>
            <person name="Petersen M."/>
            <person name="Berrin J.G."/>
            <person name="Delaux P.M."/>
            <person name="Dal Grande F."/>
            <person name="Keller J."/>
        </authorList>
    </citation>
    <scope>NUCLEOTIDE SEQUENCE [LARGE SCALE GENOMIC DNA]</scope>
    <source>
        <strain evidence="12 13">SAG 245.80</strain>
    </source>
</reference>
<dbReference type="EC" id="3.1.3.16" evidence="3"/>
<keyword evidence="6" id="KW-0460">Magnesium</keyword>
<dbReference type="Pfam" id="PF00481">
    <property type="entry name" value="PP2C"/>
    <property type="match status" value="2"/>
</dbReference>
<dbReference type="CDD" id="cd00143">
    <property type="entry name" value="PP2Cc"/>
    <property type="match status" value="1"/>
</dbReference>
<comment type="similarity">
    <text evidence="9">Belongs to the PP2C family.</text>
</comment>
<evidence type="ECO:0000256" key="9">
    <source>
        <dbReference type="RuleBase" id="RU003465"/>
    </source>
</evidence>
<dbReference type="Proteomes" id="UP001445335">
    <property type="component" value="Unassembled WGS sequence"/>
</dbReference>
<organism evidence="12 13">
    <name type="scientific">Elliptochloris bilobata</name>
    <dbReference type="NCBI Taxonomy" id="381761"/>
    <lineage>
        <taxon>Eukaryota</taxon>
        <taxon>Viridiplantae</taxon>
        <taxon>Chlorophyta</taxon>
        <taxon>core chlorophytes</taxon>
        <taxon>Trebouxiophyceae</taxon>
        <taxon>Trebouxiophyceae incertae sedis</taxon>
        <taxon>Elliptochloris clade</taxon>
        <taxon>Elliptochloris</taxon>
    </lineage>
</organism>
<keyword evidence="7 9" id="KW-0904">Protein phosphatase</keyword>
<comment type="cofactor">
    <cofactor evidence="2">
        <name>Mg(2+)</name>
        <dbReference type="ChEBI" id="CHEBI:18420"/>
    </cofactor>
</comment>
<dbReference type="Gene3D" id="3.60.40.10">
    <property type="entry name" value="PPM-type phosphatase domain"/>
    <property type="match status" value="2"/>
</dbReference>
<protein>
    <recommendedName>
        <fullName evidence="3">protein-serine/threonine phosphatase</fullName>
        <ecNumber evidence="3">3.1.3.16</ecNumber>
    </recommendedName>
</protein>
<keyword evidence="8" id="KW-0464">Manganese</keyword>
<dbReference type="InterPro" id="IPR001932">
    <property type="entry name" value="PPM-type_phosphatase-like_dom"/>
</dbReference>
<keyword evidence="13" id="KW-1185">Reference proteome</keyword>
<keyword evidence="5 9" id="KW-0378">Hydrolase</keyword>
<feature type="compositionally biased region" description="Gly residues" evidence="10">
    <location>
        <begin position="260"/>
        <end position="269"/>
    </location>
</feature>
<feature type="compositionally biased region" description="Polar residues" evidence="10">
    <location>
        <begin position="476"/>
        <end position="485"/>
    </location>
</feature>
<feature type="region of interest" description="Disordered" evidence="10">
    <location>
        <begin position="471"/>
        <end position="498"/>
    </location>
</feature>
<dbReference type="PANTHER" id="PTHR13832">
    <property type="entry name" value="PROTEIN PHOSPHATASE 2C"/>
    <property type="match status" value="1"/>
</dbReference>
<evidence type="ECO:0000256" key="6">
    <source>
        <dbReference type="ARBA" id="ARBA00022842"/>
    </source>
</evidence>
<evidence type="ECO:0000256" key="8">
    <source>
        <dbReference type="ARBA" id="ARBA00023211"/>
    </source>
</evidence>
<evidence type="ECO:0000256" key="3">
    <source>
        <dbReference type="ARBA" id="ARBA00013081"/>
    </source>
</evidence>
<evidence type="ECO:0000256" key="2">
    <source>
        <dbReference type="ARBA" id="ARBA00001946"/>
    </source>
</evidence>
<dbReference type="GO" id="GO:0004722">
    <property type="term" value="F:protein serine/threonine phosphatase activity"/>
    <property type="evidence" value="ECO:0007669"/>
    <property type="project" value="UniProtKB-EC"/>
</dbReference>
<name>A0AAW1RJN2_9CHLO</name>
<dbReference type="PANTHER" id="PTHR13832:SF840">
    <property type="entry name" value="PROTEIN PHOSPHATASE 2C 60-RELATED"/>
    <property type="match status" value="1"/>
</dbReference>
<feature type="region of interest" description="Disordered" evidence="10">
    <location>
        <begin position="253"/>
        <end position="282"/>
    </location>
</feature>
<evidence type="ECO:0000313" key="13">
    <source>
        <dbReference type="Proteomes" id="UP001445335"/>
    </source>
</evidence>
<dbReference type="SUPFAM" id="SSF81606">
    <property type="entry name" value="PP2C-like"/>
    <property type="match status" value="1"/>
</dbReference>
<feature type="region of interest" description="Disordered" evidence="10">
    <location>
        <begin position="116"/>
        <end position="148"/>
    </location>
</feature>
<dbReference type="PROSITE" id="PS01032">
    <property type="entry name" value="PPM_1"/>
    <property type="match status" value="1"/>
</dbReference>
<evidence type="ECO:0000256" key="7">
    <source>
        <dbReference type="ARBA" id="ARBA00022912"/>
    </source>
</evidence>
<feature type="compositionally biased region" description="Gly residues" evidence="10">
    <location>
        <begin position="126"/>
        <end position="137"/>
    </location>
</feature>
<gene>
    <name evidence="12" type="ORF">WJX81_006204</name>
</gene>
<feature type="domain" description="PPM-type phosphatase" evidence="11">
    <location>
        <begin position="24"/>
        <end position="464"/>
    </location>
</feature>
<accession>A0AAW1RJN2</accession>
<evidence type="ECO:0000313" key="12">
    <source>
        <dbReference type="EMBL" id="KAK9833561.1"/>
    </source>
</evidence>
<sequence length="498" mass="50966">MGAYLSSPVTGKELYEGSKEGYLEYGGASMQGWRRTMEDAHIAAVDLGNSPDAAMFGVFDGHGGSEVAKFCQKYMAKEMTRLQHYHEGNLPDSLIEVFHRMDRMLKDEAYRPELDALRRRGDGAPEAGGGPRGGGGDPTDADEEDGPVSTSEALNMLRQVLMLRRMPPGAGDEGEAGAEEGGAQALEPSPEAAIAAAALPETLDSPTAGPAPLTLAAAVADSAESAVGGPDAATDAEPGLDDNADEAMLAAPIGSAPIGSGVGRGGPGARGTEDLPPEDTLPEHRIQAGCTAVVAVLQGNEMWVANAGDSRAVLCRSGRAVAMSEDHKPAAAGERARITAAGGFISDVGGVSRVNGNLNLSRAIGDLKYKGNQQLPPADQIITAQPDIVKVELSPADRFFVLACDGVWDVMTNQAVVDFVAARLDAGERPAAIAAALLDACLAPDPRETRGIGCDNMTATIVLLHGTAGAAASPDPKSNLSTATEGASVGTPPAAAAS</sequence>
<comment type="caution">
    <text evidence="12">The sequence shown here is derived from an EMBL/GenBank/DDBJ whole genome shotgun (WGS) entry which is preliminary data.</text>
</comment>
<dbReference type="InterPro" id="IPR015655">
    <property type="entry name" value="PP2C"/>
</dbReference>
<evidence type="ECO:0000256" key="10">
    <source>
        <dbReference type="SAM" id="MobiDB-lite"/>
    </source>
</evidence>
<dbReference type="AlphaFoldDB" id="A0AAW1RJN2"/>
<proteinExistence type="inferred from homology"/>
<dbReference type="PROSITE" id="PS51746">
    <property type="entry name" value="PPM_2"/>
    <property type="match status" value="1"/>
</dbReference>
<keyword evidence="4" id="KW-0479">Metal-binding</keyword>
<evidence type="ECO:0000259" key="11">
    <source>
        <dbReference type="PROSITE" id="PS51746"/>
    </source>
</evidence>
<dbReference type="EMBL" id="JALJOU010000035">
    <property type="protein sequence ID" value="KAK9833561.1"/>
    <property type="molecule type" value="Genomic_DNA"/>
</dbReference>
<dbReference type="InterPro" id="IPR000222">
    <property type="entry name" value="PP2C_BS"/>
</dbReference>
<dbReference type="SMART" id="SM00332">
    <property type="entry name" value="PP2Cc"/>
    <property type="match status" value="1"/>
</dbReference>